<accession>A0ABU6A1A1</accession>
<reference evidence="3 4" key="1">
    <citation type="journal article" date="2013" name="Int. J. Syst. Evol. Microbiol.">
        <title>Aquimarina gracilis sp. nov., isolated from the gut microflora of a mussel, Mytilus coruscus, and emended description of Aquimarina spongiae.</title>
        <authorList>
            <person name="Park S.C."/>
            <person name="Choe H.N."/>
            <person name="Baik K.S."/>
            <person name="Seong C.N."/>
        </authorList>
    </citation>
    <scope>NUCLEOTIDE SEQUENCE [LARGE SCALE GENOMIC DNA]</scope>
    <source>
        <strain evidence="3 4">PSC32</strain>
    </source>
</reference>
<dbReference type="PANTHER" id="PTHR46797:SF1">
    <property type="entry name" value="METHYLPHOSPHONATE SYNTHASE"/>
    <property type="match status" value="1"/>
</dbReference>
<dbReference type="PANTHER" id="PTHR46797">
    <property type="entry name" value="HTH-TYPE TRANSCRIPTIONAL REGULATOR"/>
    <property type="match status" value="1"/>
</dbReference>
<evidence type="ECO:0000256" key="1">
    <source>
        <dbReference type="ARBA" id="ARBA00023125"/>
    </source>
</evidence>
<dbReference type="InterPro" id="IPR001387">
    <property type="entry name" value="Cro/C1-type_HTH"/>
</dbReference>
<dbReference type="SMART" id="SM00530">
    <property type="entry name" value="HTH_XRE"/>
    <property type="match status" value="1"/>
</dbReference>
<evidence type="ECO:0000313" key="4">
    <source>
        <dbReference type="Proteomes" id="UP001327027"/>
    </source>
</evidence>
<keyword evidence="1" id="KW-0238">DNA-binding</keyword>
<dbReference type="RefSeq" id="WP_324181885.1">
    <property type="nucleotide sequence ID" value="NZ_BAABAW010000011.1"/>
</dbReference>
<gene>
    <name evidence="3" type="ORF">U6A24_20480</name>
</gene>
<dbReference type="PROSITE" id="PS50943">
    <property type="entry name" value="HTH_CROC1"/>
    <property type="match status" value="1"/>
</dbReference>
<sequence>MESVLERIKSIRKQKGYSHEYLAQELDISQVAYSKLEKNETKLTVERLFKLAEILETPIADLLDIKANNIYHQNNSDQAIGHQEVQNLYQENKDKTDKIIELYEARLQDKDRLIAQLSNKIKF</sequence>
<dbReference type="InterPro" id="IPR010982">
    <property type="entry name" value="Lambda_DNA-bd_dom_sf"/>
</dbReference>
<dbReference type="CDD" id="cd00093">
    <property type="entry name" value="HTH_XRE"/>
    <property type="match status" value="1"/>
</dbReference>
<keyword evidence="4" id="KW-1185">Reference proteome</keyword>
<dbReference type="EMBL" id="JAYKLX010000010">
    <property type="protein sequence ID" value="MEB3347866.1"/>
    <property type="molecule type" value="Genomic_DNA"/>
</dbReference>
<evidence type="ECO:0000313" key="3">
    <source>
        <dbReference type="EMBL" id="MEB3347866.1"/>
    </source>
</evidence>
<proteinExistence type="predicted"/>
<dbReference type="Pfam" id="PF01381">
    <property type="entry name" value="HTH_3"/>
    <property type="match status" value="1"/>
</dbReference>
<evidence type="ECO:0000259" key="2">
    <source>
        <dbReference type="PROSITE" id="PS50943"/>
    </source>
</evidence>
<comment type="caution">
    <text evidence="3">The sequence shown here is derived from an EMBL/GenBank/DDBJ whole genome shotgun (WGS) entry which is preliminary data.</text>
</comment>
<feature type="domain" description="HTH cro/C1-type" evidence="2">
    <location>
        <begin position="8"/>
        <end position="62"/>
    </location>
</feature>
<organism evidence="3 4">
    <name type="scientific">Aquimarina gracilis</name>
    <dbReference type="NCBI Taxonomy" id="874422"/>
    <lineage>
        <taxon>Bacteria</taxon>
        <taxon>Pseudomonadati</taxon>
        <taxon>Bacteroidota</taxon>
        <taxon>Flavobacteriia</taxon>
        <taxon>Flavobacteriales</taxon>
        <taxon>Flavobacteriaceae</taxon>
        <taxon>Aquimarina</taxon>
    </lineage>
</organism>
<dbReference type="SUPFAM" id="SSF47413">
    <property type="entry name" value="lambda repressor-like DNA-binding domains"/>
    <property type="match status" value="1"/>
</dbReference>
<dbReference type="Gene3D" id="1.10.260.40">
    <property type="entry name" value="lambda repressor-like DNA-binding domains"/>
    <property type="match status" value="1"/>
</dbReference>
<name>A0ABU6A1A1_9FLAO</name>
<protein>
    <submittedName>
        <fullName evidence="3">Helix-turn-helix domain-containing protein</fullName>
    </submittedName>
</protein>
<dbReference type="Proteomes" id="UP001327027">
    <property type="component" value="Unassembled WGS sequence"/>
</dbReference>
<dbReference type="InterPro" id="IPR050807">
    <property type="entry name" value="TransReg_Diox_bact_type"/>
</dbReference>